<dbReference type="Proteomes" id="UP000032871">
    <property type="component" value="Unassembled WGS sequence"/>
</dbReference>
<feature type="chain" id="PRO_5003207507" evidence="2">
    <location>
        <begin position="34"/>
        <end position="128"/>
    </location>
</feature>
<gene>
    <name evidence="3" type="ORF">HMPREF9064_0593</name>
</gene>
<evidence type="ECO:0000256" key="1">
    <source>
        <dbReference type="ARBA" id="ARBA00022729"/>
    </source>
</evidence>
<evidence type="ECO:0000313" key="4">
    <source>
        <dbReference type="Proteomes" id="UP000032871"/>
    </source>
</evidence>
<evidence type="ECO:0000313" key="3">
    <source>
        <dbReference type="EMBL" id="EFU67930.1"/>
    </source>
</evidence>
<sequence length="128" mass="14483">MWRDYSIWYYLGVFMKKIVTLVALLAMSSTAFAGFQDTNASNNLTTVQAAQKMADHAPVTLEGNFVRQIDDDEFIFRDSTGEIKVDVDDHAWKGVNVTPNDRIRIQGSVDKDFGEPTSIEVHQIQKIQ</sequence>
<proteinExistence type="predicted"/>
<comment type="caution">
    <text evidence="3">The sequence shown here is derived from an EMBL/GenBank/DDBJ whole genome shotgun (WGS) entry which is preliminary data.</text>
</comment>
<dbReference type="NCBIfam" id="NF033674">
    <property type="entry name" value="stress_OB_fold"/>
    <property type="match status" value="1"/>
</dbReference>
<dbReference type="AlphaFoldDB" id="E6KWP9"/>
<name>E6KWP9_9PAST</name>
<dbReference type="SUPFAM" id="SSF101756">
    <property type="entry name" value="Hypothetical protein YgiW"/>
    <property type="match status" value="1"/>
</dbReference>
<dbReference type="HOGENOM" id="CLU_118907_1_1_6"/>
<dbReference type="EMBL" id="AEPS01000003">
    <property type="protein sequence ID" value="EFU67930.1"/>
    <property type="molecule type" value="Genomic_DNA"/>
</dbReference>
<keyword evidence="4" id="KW-1185">Reference proteome</keyword>
<feature type="signal peptide" evidence="2">
    <location>
        <begin position="1"/>
        <end position="33"/>
    </location>
</feature>
<evidence type="ECO:0000256" key="2">
    <source>
        <dbReference type="SAM" id="SignalP"/>
    </source>
</evidence>
<accession>E6KWP9</accession>
<keyword evidence="1 2" id="KW-0732">Signal</keyword>
<dbReference type="STRING" id="739.GCA_001059425_01725"/>
<protein>
    <submittedName>
        <fullName evidence="3">Uncharacterized protein</fullName>
    </submittedName>
</protein>
<reference evidence="3 4" key="1">
    <citation type="submission" date="2010-12" db="EMBL/GenBank/DDBJ databases">
        <authorList>
            <person name="Muzny D."/>
            <person name="Qin X."/>
            <person name="Deng J."/>
            <person name="Jiang H."/>
            <person name="Liu Y."/>
            <person name="Qu J."/>
            <person name="Song X.-Z."/>
            <person name="Zhang L."/>
            <person name="Thornton R."/>
            <person name="Coyle M."/>
            <person name="Francisco L."/>
            <person name="Jackson L."/>
            <person name="Javaid M."/>
            <person name="Korchina V."/>
            <person name="Kovar C."/>
            <person name="Mata R."/>
            <person name="Mathew T."/>
            <person name="Ngo R."/>
            <person name="Nguyen L."/>
            <person name="Nguyen N."/>
            <person name="Okwuonu G."/>
            <person name="Ongeri F."/>
            <person name="Pham C."/>
            <person name="Simmons D."/>
            <person name="Wilczek-Boney K."/>
            <person name="Hale W."/>
            <person name="Jakkamsetti A."/>
            <person name="Pham P."/>
            <person name="Ruth R."/>
            <person name="San Lucas F."/>
            <person name="Warren J."/>
            <person name="Zhang J."/>
            <person name="Zhao Z."/>
            <person name="Zhou C."/>
            <person name="Zhu D."/>
            <person name="Lee S."/>
            <person name="Bess C."/>
            <person name="Blankenburg K."/>
            <person name="Forbes L."/>
            <person name="Fu Q."/>
            <person name="Gubbala S."/>
            <person name="Hirani K."/>
            <person name="Jayaseelan J.C."/>
            <person name="Lara F."/>
            <person name="Munidasa M."/>
            <person name="Palculict T."/>
            <person name="Patil S."/>
            <person name="Pu L.-L."/>
            <person name="Saada N."/>
            <person name="Tang L."/>
            <person name="Weissenberger G."/>
            <person name="Zhu Y."/>
            <person name="Hemphill L."/>
            <person name="Shang Y."/>
            <person name="Youmans B."/>
            <person name="Ayvaz T."/>
            <person name="Ross M."/>
            <person name="Santibanez J."/>
            <person name="Aqrawi P."/>
            <person name="Gross S."/>
            <person name="Joshi V."/>
            <person name="Fowler G."/>
            <person name="Nazareth L."/>
            <person name="Reid J."/>
            <person name="Worley K."/>
            <person name="Petrosino J."/>
            <person name="Highlander S."/>
            <person name="Gibbs R."/>
        </authorList>
    </citation>
    <scope>NUCLEOTIDE SEQUENCE [LARGE SCALE GENOMIC DNA]</scope>
    <source>
        <strain evidence="3 4">ATCC 33393</strain>
    </source>
</reference>
<dbReference type="PANTHER" id="PTHR36571:SF1">
    <property type="entry name" value="PROTEIN YGIW"/>
    <property type="match status" value="1"/>
</dbReference>
<dbReference type="InterPro" id="IPR036700">
    <property type="entry name" value="BOBF_sf"/>
</dbReference>
<dbReference type="PANTHER" id="PTHR36571">
    <property type="entry name" value="PROTEIN YGIW"/>
    <property type="match status" value="1"/>
</dbReference>
<dbReference type="Gene3D" id="2.40.50.200">
    <property type="entry name" value="Bacterial OB-fold"/>
    <property type="match status" value="1"/>
</dbReference>
<organism evidence="3 4">
    <name type="scientific">Aggregatibacter segnis ATCC 33393</name>
    <dbReference type="NCBI Taxonomy" id="888057"/>
    <lineage>
        <taxon>Bacteria</taxon>
        <taxon>Pseudomonadati</taxon>
        <taxon>Pseudomonadota</taxon>
        <taxon>Gammaproteobacteria</taxon>
        <taxon>Pasteurellales</taxon>
        <taxon>Pasteurellaceae</taxon>
        <taxon>Aggregatibacter</taxon>
    </lineage>
</organism>
<dbReference type="Pfam" id="PF04076">
    <property type="entry name" value="BOF"/>
    <property type="match status" value="1"/>
</dbReference>
<dbReference type="InterPro" id="IPR005220">
    <property type="entry name" value="CarO-like"/>
</dbReference>